<dbReference type="InterPro" id="IPR013517">
    <property type="entry name" value="FG-GAP"/>
</dbReference>
<proteinExistence type="predicted"/>
<comment type="caution">
    <text evidence="3">The sequence shown here is derived from an EMBL/GenBank/DDBJ whole genome shotgun (WGS) entry which is preliminary data.</text>
</comment>
<dbReference type="InterPro" id="IPR028994">
    <property type="entry name" value="Integrin_alpha_N"/>
</dbReference>
<dbReference type="Proteomes" id="UP001179181">
    <property type="component" value="Unassembled WGS sequence"/>
</dbReference>
<dbReference type="RefSeq" id="WP_167267135.1">
    <property type="nucleotide sequence ID" value="NZ_JAASQJ010000001.1"/>
</dbReference>
<dbReference type="PANTHER" id="PTHR46580:SF4">
    <property type="entry name" value="ATP_GTP-BINDING PROTEIN"/>
    <property type="match status" value="1"/>
</dbReference>
<accession>A0ABX0UEQ8</accession>
<dbReference type="InterPro" id="IPR026444">
    <property type="entry name" value="Secre_tail"/>
</dbReference>
<feature type="domain" description="Secretion system C-terminal sorting" evidence="2">
    <location>
        <begin position="678"/>
        <end position="746"/>
    </location>
</feature>
<reference evidence="3 4" key="1">
    <citation type="submission" date="2020-03" db="EMBL/GenBank/DDBJ databases">
        <title>Genomic Encyclopedia of Type Strains, Phase IV (KMG-IV): sequencing the most valuable type-strain genomes for metagenomic binning, comparative biology and taxonomic classification.</title>
        <authorList>
            <person name="Goeker M."/>
        </authorList>
    </citation>
    <scope>NUCLEOTIDE SEQUENCE [LARGE SCALE GENOMIC DNA]</scope>
    <source>
        <strain evidence="3 4">DSM 102865</strain>
    </source>
</reference>
<evidence type="ECO:0000256" key="1">
    <source>
        <dbReference type="ARBA" id="ARBA00022729"/>
    </source>
</evidence>
<dbReference type="Pfam" id="PF01839">
    <property type="entry name" value="FG-GAP"/>
    <property type="match status" value="1"/>
</dbReference>
<gene>
    <name evidence="3" type="ORF">FHS68_000632</name>
</gene>
<dbReference type="NCBIfam" id="TIGR04183">
    <property type="entry name" value="Por_Secre_tail"/>
    <property type="match status" value="1"/>
</dbReference>
<dbReference type="PANTHER" id="PTHR46580">
    <property type="entry name" value="SENSOR KINASE-RELATED"/>
    <property type="match status" value="1"/>
</dbReference>
<dbReference type="Pfam" id="PF13517">
    <property type="entry name" value="FG-GAP_3"/>
    <property type="match status" value="2"/>
</dbReference>
<dbReference type="Pfam" id="PF18962">
    <property type="entry name" value="Por_Secre_tail"/>
    <property type="match status" value="1"/>
</dbReference>
<name>A0ABX0UEQ8_9BACT</name>
<keyword evidence="4" id="KW-1185">Reference proteome</keyword>
<evidence type="ECO:0000259" key="2">
    <source>
        <dbReference type="Pfam" id="PF18962"/>
    </source>
</evidence>
<protein>
    <recommendedName>
        <fullName evidence="2">Secretion system C-terminal sorting domain-containing protein</fullName>
    </recommendedName>
</protein>
<keyword evidence="1" id="KW-0732">Signal</keyword>
<sequence length="749" mass="81351">MRTKYTSLLFLIFFTLILFRANSQKAWFKPDTLTVVTAKGQKLVNPWAGGLNASQFLKMHLNNDADEDLVVYDRTNSKVTTFLAAADPSKPAKKTFVHAPYYETLFPSADNWIILADYNGDGLKDLFTSTSLGITVYKQVKVANAWTFKLMQDALYTKGFSGNINLQVSGTDIPGITDIDDDGDLDLLAFDFSGTFIELHQNLSIEKFSVPDSLGNQKAPVFQRNGDCWGNFHKGDNEDFVFGEDCGVASNLGGRVMHAGNSIVLQDLNGDGKKDLLVGHVSNEHISLITNSKAGIVGDFVSFTNIYPTVNPVSMHIFPAAFLEDVDFDGVKDLLIAPSVPSNDVNQTDFKSSGWFYHNAGTTIKPDFKLSQKNFLQDQMLDVGENSAPTFFDIDGDGDLDMLIGTGGTPVAGGFKGSLWLLRNEGTSTEPKFTVESEDYLGLLSALAIYNIKPQWADFNGDGIEDLGFAATSLANLKMEYRYIPNKAAAGVPAQLNIADAVTIIMPSESLTGDSPYFYDTDGDGDLDLLVGKGQGNIYYYTNTGTNKQFTFKLETDAFAGVGISFAGRSPQLAVSDFDLDGLADLATVDHTGNVRIFHGAEWGKWTEREDQFVQINGKGSAVGFGNYLSLAIGDLNGDRKPDLAIGSNSGGIRLLTNVLPVTITGVEPPAAGDFKAYPNPASSHFKILSSKSGDLQVFNLNGQQYLADRSITAFRETEISTSNWPAGLYLVVLQSGETKVVKKIITGR</sequence>
<dbReference type="Gene3D" id="2.130.10.130">
    <property type="entry name" value="Integrin alpha, N-terminal"/>
    <property type="match status" value="2"/>
</dbReference>
<dbReference type="EMBL" id="JAASQJ010000001">
    <property type="protein sequence ID" value="NIJ51476.1"/>
    <property type="molecule type" value="Genomic_DNA"/>
</dbReference>
<evidence type="ECO:0000313" key="4">
    <source>
        <dbReference type="Proteomes" id="UP001179181"/>
    </source>
</evidence>
<evidence type="ECO:0000313" key="3">
    <source>
        <dbReference type="EMBL" id="NIJ51476.1"/>
    </source>
</evidence>
<dbReference type="SUPFAM" id="SSF69318">
    <property type="entry name" value="Integrin alpha N-terminal domain"/>
    <property type="match status" value="2"/>
</dbReference>
<organism evidence="3 4">
    <name type="scientific">Dyadobacter arcticus</name>
    <dbReference type="NCBI Taxonomy" id="1078754"/>
    <lineage>
        <taxon>Bacteria</taxon>
        <taxon>Pseudomonadati</taxon>
        <taxon>Bacteroidota</taxon>
        <taxon>Cytophagia</taxon>
        <taxon>Cytophagales</taxon>
        <taxon>Spirosomataceae</taxon>
        <taxon>Dyadobacter</taxon>
    </lineage>
</organism>